<reference evidence="1 2" key="1">
    <citation type="journal article" date="2021" name="Elife">
        <title>Chloroplast acquisition without the gene transfer in kleptoplastic sea slugs, Plakobranchus ocellatus.</title>
        <authorList>
            <person name="Maeda T."/>
            <person name="Takahashi S."/>
            <person name="Yoshida T."/>
            <person name="Shimamura S."/>
            <person name="Takaki Y."/>
            <person name="Nagai Y."/>
            <person name="Toyoda A."/>
            <person name="Suzuki Y."/>
            <person name="Arimoto A."/>
            <person name="Ishii H."/>
            <person name="Satoh N."/>
            <person name="Nishiyama T."/>
            <person name="Hasebe M."/>
            <person name="Maruyama T."/>
            <person name="Minagawa J."/>
            <person name="Obokata J."/>
            <person name="Shigenobu S."/>
        </authorList>
    </citation>
    <scope>NUCLEOTIDE SEQUENCE [LARGE SCALE GENOMIC DNA]</scope>
</reference>
<organism evidence="1 2">
    <name type="scientific">Elysia marginata</name>
    <dbReference type="NCBI Taxonomy" id="1093978"/>
    <lineage>
        <taxon>Eukaryota</taxon>
        <taxon>Metazoa</taxon>
        <taxon>Spiralia</taxon>
        <taxon>Lophotrochozoa</taxon>
        <taxon>Mollusca</taxon>
        <taxon>Gastropoda</taxon>
        <taxon>Heterobranchia</taxon>
        <taxon>Euthyneura</taxon>
        <taxon>Panpulmonata</taxon>
        <taxon>Sacoglossa</taxon>
        <taxon>Placobranchoidea</taxon>
        <taxon>Plakobranchidae</taxon>
        <taxon>Elysia</taxon>
    </lineage>
</organism>
<dbReference type="EMBL" id="BMAT01012745">
    <property type="protein sequence ID" value="GFR98506.1"/>
    <property type="molecule type" value="Genomic_DNA"/>
</dbReference>
<gene>
    <name evidence="1" type="ORF">ElyMa_006351600</name>
</gene>
<accession>A0AAV4HMT7</accession>
<evidence type="ECO:0000313" key="1">
    <source>
        <dbReference type="EMBL" id="GFR98506.1"/>
    </source>
</evidence>
<dbReference type="AlphaFoldDB" id="A0AAV4HMT7"/>
<name>A0AAV4HMT7_9GAST</name>
<evidence type="ECO:0000313" key="2">
    <source>
        <dbReference type="Proteomes" id="UP000762676"/>
    </source>
</evidence>
<protein>
    <recommendedName>
        <fullName evidence="3">Reverse transcriptase domain-containing protein</fullName>
    </recommendedName>
</protein>
<sequence>MNSQRIPMPWQTIGHSFWTLSTSSTVLPWQPGDPEKKKKQQPTNQDSSASVMLKLAIKSMNINFSDWNLDLVQLTEKAILYHQTHILKLVSHKGHFVRKIPDRYPSGDPFFLVCVIIMIIGKELSSVSGSEPAGLVFFRSGYASCETGLTPYSGIRHSILL</sequence>
<proteinExistence type="predicted"/>
<dbReference type="Proteomes" id="UP000762676">
    <property type="component" value="Unassembled WGS sequence"/>
</dbReference>
<comment type="caution">
    <text evidence="1">The sequence shown here is derived from an EMBL/GenBank/DDBJ whole genome shotgun (WGS) entry which is preliminary data.</text>
</comment>
<evidence type="ECO:0008006" key="3">
    <source>
        <dbReference type="Google" id="ProtNLM"/>
    </source>
</evidence>
<keyword evidence="2" id="KW-1185">Reference proteome</keyword>